<proteinExistence type="predicted"/>
<feature type="non-terminal residue" evidence="6">
    <location>
        <position position="461"/>
    </location>
</feature>
<evidence type="ECO:0000256" key="2">
    <source>
        <dbReference type="ARBA" id="ARBA00022771"/>
    </source>
</evidence>
<feature type="coiled-coil region" evidence="4">
    <location>
        <begin position="96"/>
        <end position="123"/>
    </location>
</feature>
<evidence type="ECO:0008006" key="8">
    <source>
        <dbReference type="Google" id="ProtNLM"/>
    </source>
</evidence>
<accession>A0A9P6ISA1</accession>
<feature type="compositionally biased region" description="Basic and acidic residues" evidence="5">
    <location>
        <begin position="173"/>
        <end position="185"/>
    </location>
</feature>
<evidence type="ECO:0000256" key="5">
    <source>
        <dbReference type="SAM" id="MobiDB-lite"/>
    </source>
</evidence>
<dbReference type="GO" id="GO:0008270">
    <property type="term" value="F:zinc ion binding"/>
    <property type="evidence" value="ECO:0007669"/>
    <property type="project" value="UniProtKB-KW"/>
</dbReference>
<evidence type="ECO:0000313" key="6">
    <source>
        <dbReference type="EMBL" id="KAF9945373.1"/>
    </source>
</evidence>
<dbReference type="Proteomes" id="UP000749646">
    <property type="component" value="Unassembled WGS sequence"/>
</dbReference>
<feature type="compositionally biased region" description="Low complexity" evidence="5">
    <location>
        <begin position="11"/>
        <end position="44"/>
    </location>
</feature>
<protein>
    <recommendedName>
        <fullName evidence="8">RING-type domain-containing protein</fullName>
    </recommendedName>
</protein>
<dbReference type="Gene3D" id="3.30.40.10">
    <property type="entry name" value="Zinc/RING finger domain, C3HC4 (zinc finger)"/>
    <property type="match status" value="1"/>
</dbReference>
<feature type="region of interest" description="Disordered" evidence="5">
    <location>
        <begin position="1"/>
        <end position="52"/>
    </location>
</feature>
<keyword evidence="1" id="KW-0479">Metal-binding</keyword>
<keyword evidence="2" id="KW-0863">Zinc-finger</keyword>
<dbReference type="AlphaFoldDB" id="A0A9P6ISA1"/>
<feature type="region of interest" description="Disordered" evidence="5">
    <location>
        <begin position="340"/>
        <end position="381"/>
    </location>
</feature>
<keyword evidence="7" id="KW-1185">Reference proteome</keyword>
<sequence>IIDNIIGSRTSSGSNNNYNNNNNSSGSNNNNSSGSNNNNNNNNNTPASTPFSSGGGGVGTLLHSFFLDDARFNETYMNVNAQPHYNNSTDYQQQYQQQYRQVRQRQMQEVEELREVHRTLRREQLERSREELLLLRRELGLAWSELPNPFVTDNSSNGGGSSSSNNNNPSDSTLRRPLSELPCRRPLSDRVASSAMWGSYTPSFTPPYTPTYTPSFTPSPLRDYLGMIFPSPLIRLPPPSPLLRAPFDDLQRLATVNAAAIAATTTSSQPSRPPVEARPGFTKTLSGNVRVMCPMCCLEFGHKGKDKTTLWVIMGCGHVVCGDCVDDIFMSKVAIKPKGRRTSIAARRAAKGKEKAKSAGPSSSSSSPPPTPTEASSEMEEEIEMEVDQTASSAAASSAAAAAAATMVSSTTAPIPIVTQKKEEEIYAPEETLFKLVKRATGSCPGCNRKIKKSSIQQLFL</sequence>
<keyword evidence="4" id="KW-0175">Coiled coil</keyword>
<evidence type="ECO:0000256" key="1">
    <source>
        <dbReference type="ARBA" id="ARBA00022723"/>
    </source>
</evidence>
<gene>
    <name evidence="6" type="ORF">BGZ65_010833</name>
</gene>
<dbReference type="EMBL" id="JAAAHW010008027">
    <property type="protein sequence ID" value="KAF9945373.1"/>
    <property type="molecule type" value="Genomic_DNA"/>
</dbReference>
<dbReference type="InterPro" id="IPR013083">
    <property type="entry name" value="Znf_RING/FYVE/PHD"/>
</dbReference>
<feature type="region of interest" description="Disordered" evidence="5">
    <location>
        <begin position="152"/>
        <end position="185"/>
    </location>
</feature>
<evidence type="ECO:0000256" key="4">
    <source>
        <dbReference type="SAM" id="Coils"/>
    </source>
</evidence>
<dbReference type="PROSITE" id="PS00518">
    <property type="entry name" value="ZF_RING_1"/>
    <property type="match status" value="1"/>
</dbReference>
<name>A0A9P6ISA1_9FUNG</name>
<reference evidence="6" key="1">
    <citation type="journal article" date="2020" name="Fungal Divers.">
        <title>Resolving the Mortierellaceae phylogeny through synthesis of multi-gene phylogenetics and phylogenomics.</title>
        <authorList>
            <person name="Vandepol N."/>
            <person name="Liber J."/>
            <person name="Desiro A."/>
            <person name="Na H."/>
            <person name="Kennedy M."/>
            <person name="Barry K."/>
            <person name="Grigoriev I.V."/>
            <person name="Miller A.N."/>
            <person name="O'Donnell K."/>
            <person name="Stajich J.E."/>
            <person name="Bonito G."/>
        </authorList>
    </citation>
    <scope>NUCLEOTIDE SEQUENCE</scope>
    <source>
        <strain evidence="6">MES-2147</strain>
    </source>
</reference>
<dbReference type="InterPro" id="IPR017907">
    <property type="entry name" value="Znf_RING_CS"/>
</dbReference>
<comment type="caution">
    <text evidence="6">The sequence shown here is derived from an EMBL/GenBank/DDBJ whole genome shotgun (WGS) entry which is preliminary data.</text>
</comment>
<organism evidence="6 7">
    <name type="scientific">Modicella reniformis</name>
    <dbReference type="NCBI Taxonomy" id="1440133"/>
    <lineage>
        <taxon>Eukaryota</taxon>
        <taxon>Fungi</taxon>
        <taxon>Fungi incertae sedis</taxon>
        <taxon>Mucoromycota</taxon>
        <taxon>Mortierellomycotina</taxon>
        <taxon>Mortierellomycetes</taxon>
        <taxon>Mortierellales</taxon>
        <taxon>Mortierellaceae</taxon>
        <taxon>Modicella</taxon>
    </lineage>
</organism>
<evidence type="ECO:0000313" key="7">
    <source>
        <dbReference type="Proteomes" id="UP000749646"/>
    </source>
</evidence>
<keyword evidence="3" id="KW-0862">Zinc</keyword>
<dbReference type="OrthoDB" id="2398441at2759"/>
<evidence type="ECO:0000256" key="3">
    <source>
        <dbReference type="ARBA" id="ARBA00022833"/>
    </source>
</evidence>